<dbReference type="InterPro" id="IPR001098">
    <property type="entry name" value="DNA-dir_DNA_pol_A_palm_dom"/>
</dbReference>
<feature type="compositionally biased region" description="Low complexity" evidence="1">
    <location>
        <begin position="415"/>
        <end position="424"/>
    </location>
</feature>
<dbReference type="GO" id="GO:0006261">
    <property type="term" value="P:DNA-templated DNA replication"/>
    <property type="evidence" value="ECO:0007669"/>
    <property type="project" value="InterPro"/>
</dbReference>
<evidence type="ECO:0000313" key="4">
    <source>
        <dbReference type="Proteomes" id="UP001489004"/>
    </source>
</evidence>
<dbReference type="InterPro" id="IPR002298">
    <property type="entry name" value="DNA_polymerase_A"/>
</dbReference>
<feature type="region of interest" description="Disordered" evidence="1">
    <location>
        <begin position="192"/>
        <end position="219"/>
    </location>
</feature>
<evidence type="ECO:0000259" key="2">
    <source>
        <dbReference type="SMART" id="SM00482"/>
    </source>
</evidence>
<dbReference type="PANTHER" id="PTHR10133:SF62">
    <property type="entry name" value="DNA POLYMERASE THETA"/>
    <property type="match status" value="1"/>
</dbReference>
<feature type="region of interest" description="Disordered" evidence="1">
    <location>
        <begin position="246"/>
        <end position="330"/>
    </location>
</feature>
<feature type="compositionally biased region" description="Basic and acidic residues" evidence="1">
    <location>
        <begin position="289"/>
        <end position="299"/>
    </location>
</feature>
<evidence type="ECO:0000256" key="1">
    <source>
        <dbReference type="SAM" id="MobiDB-lite"/>
    </source>
</evidence>
<dbReference type="AlphaFoldDB" id="A0AAW1P8K2"/>
<dbReference type="SUPFAM" id="SSF56672">
    <property type="entry name" value="DNA/RNA polymerases"/>
    <property type="match status" value="1"/>
</dbReference>
<dbReference type="Pfam" id="PF00476">
    <property type="entry name" value="DNA_pol_A"/>
    <property type="match status" value="2"/>
</dbReference>
<dbReference type="PRINTS" id="PR00868">
    <property type="entry name" value="DNAPOLI"/>
</dbReference>
<sequence>MDQPPLTTVVAFCTRHKPPTPKEVQAWSAKIQSHQHISVQQTTLARATPAASLIAAPHLPAMSRWSSWMPDAPAHPPRQPHKLADLPLTFGGSGSVGGAGATADVGQVEDQGVTQEASGAPQQHGLSDDAVPVTRLPSRANPAASQRSLAAGQAAVLLPQVPCSSQHVQDQAISVARSDSGLMQSLLISATQTALPPPPPAADTWQRARAARRDGPAGRQLKLLQGRPLGTYRAMQQLLAAWLDPPAEHRNGNGRRSKASLTAGQSDTGSEALIPPKRKRKKRAAAGREAADGDLAERHAPKKSKRAKSGPAGKDSNAKRASGTAKKAPAVDLLPARLEASEQVSLAGSPAELQRCREAVAGCAACCLGLLMRDSTSGSQHYSSLRALSKQTGVFLAAGPACAVKAVDSSATDGTETAPSPETATTDERSPVLGAAIMVLPCKQPAAALLPNQHTYFIPLQTSASPPKIADQAQALVEDLLRSGSIIFCFNMTGVLHQLLLLGLRLPPAGTLRLVDPAILCWLHEPQLAQKDEKEIECYNLQELVARHSPAEPASAQASLLALQPLQQLAADLAQAADLAVAMHSKLVSTMPAATVKGEMHVAAMLAHMQAVGMGFDPGCLRSHEGWLRRRCAAIEAQAEQVVGRRINLSSSLQLAQVLYNDLRLPPPLETRRGKTHHSTDEASLKQLVPLHALPALILEYRQLQNAVTKAVDLQWTRSALGGGGEAGAPGMWDISVRDAFVAPPGCVLLAADYSQIELRVLAHLSGDSTLIRLLQQAGARGDVFSLIASTWLRQSQGLSQGGPVSEVERAHAKQVTYGMIYGMTAFGISRGAGGLRIQLAAAQQLIDSFLQTFKGVGSWLQATGERARQQGLVYTLGGRHRPIPGIASNNGRLRSEAERKAVNSSIQGSAADLIKIAMCRWSDREAQQQQQAGVVGSRAGPPITLVAQIHDELLFEVDVRRCTIATAAAIVRQHMEGVANLRVPLSVKIQAGPRFGSLQAL</sequence>
<dbReference type="Gene3D" id="1.20.1060.10">
    <property type="entry name" value="Taq DNA Polymerase, Chain T, domain 4"/>
    <property type="match status" value="1"/>
</dbReference>
<reference evidence="3 4" key="1">
    <citation type="journal article" date="2024" name="Nat. Commun.">
        <title>Phylogenomics reveals the evolutionary origins of lichenization in chlorophyte algae.</title>
        <authorList>
            <person name="Puginier C."/>
            <person name="Libourel C."/>
            <person name="Otte J."/>
            <person name="Skaloud P."/>
            <person name="Haon M."/>
            <person name="Grisel S."/>
            <person name="Petersen M."/>
            <person name="Berrin J.G."/>
            <person name="Delaux P.M."/>
            <person name="Dal Grande F."/>
            <person name="Keller J."/>
        </authorList>
    </citation>
    <scope>NUCLEOTIDE SEQUENCE [LARGE SCALE GENOMIC DNA]</scope>
    <source>
        <strain evidence="3 4">SAG 2043</strain>
    </source>
</reference>
<proteinExistence type="predicted"/>
<protein>
    <recommendedName>
        <fullName evidence="2">DNA-directed DNA polymerase family A palm domain-containing protein</fullName>
    </recommendedName>
</protein>
<dbReference type="EMBL" id="JALJOR010000017">
    <property type="protein sequence ID" value="KAK9804751.1"/>
    <property type="molecule type" value="Genomic_DNA"/>
</dbReference>
<comment type="caution">
    <text evidence="3">The sequence shown here is derived from an EMBL/GenBank/DDBJ whole genome shotgun (WGS) entry which is preliminary data.</text>
</comment>
<dbReference type="Gene3D" id="3.30.70.370">
    <property type="match status" value="1"/>
</dbReference>
<dbReference type="SMART" id="SM00482">
    <property type="entry name" value="POLAc"/>
    <property type="match status" value="1"/>
</dbReference>
<feature type="domain" description="DNA-directed DNA polymerase family A palm" evidence="2">
    <location>
        <begin position="734"/>
        <end position="962"/>
    </location>
</feature>
<feature type="compositionally biased region" description="Polar residues" evidence="1">
    <location>
        <begin position="259"/>
        <end position="269"/>
    </location>
</feature>
<dbReference type="FunFam" id="1.10.150.20:FF:000002">
    <property type="entry name" value="DNA polymerase I"/>
    <property type="match status" value="1"/>
</dbReference>
<gene>
    <name evidence="3" type="ORF">WJX72_003400</name>
</gene>
<organism evidence="3 4">
    <name type="scientific">[Myrmecia] bisecta</name>
    <dbReference type="NCBI Taxonomy" id="41462"/>
    <lineage>
        <taxon>Eukaryota</taxon>
        <taxon>Viridiplantae</taxon>
        <taxon>Chlorophyta</taxon>
        <taxon>core chlorophytes</taxon>
        <taxon>Trebouxiophyceae</taxon>
        <taxon>Trebouxiales</taxon>
        <taxon>Trebouxiaceae</taxon>
        <taxon>Myrmecia</taxon>
    </lineage>
</organism>
<dbReference type="Proteomes" id="UP001489004">
    <property type="component" value="Unassembled WGS sequence"/>
</dbReference>
<dbReference type="GO" id="GO:0003677">
    <property type="term" value="F:DNA binding"/>
    <property type="evidence" value="ECO:0007669"/>
    <property type="project" value="InterPro"/>
</dbReference>
<accession>A0AAW1P8K2</accession>
<feature type="region of interest" description="Disordered" evidence="1">
    <location>
        <begin position="408"/>
        <end position="427"/>
    </location>
</feature>
<name>A0AAW1P8K2_9CHLO</name>
<evidence type="ECO:0000313" key="3">
    <source>
        <dbReference type="EMBL" id="KAK9804751.1"/>
    </source>
</evidence>
<dbReference type="PANTHER" id="PTHR10133">
    <property type="entry name" value="DNA POLYMERASE I"/>
    <property type="match status" value="1"/>
</dbReference>
<feature type="compositionally biased region" description="Basic residues" evidence="1">
    <location>
        <begin position="276"/>
        <end position="285"/>
    </location>
</feature>
<dbReference type="CDD" id="cd08638">
    <property type="entry name" value="DNA_pol_A_theta"/>
    <property type="match status" value="1"/>
</dbReference>
<feature type="compositionally biased region" description="Polar residues" evidence="1">
    <location>
        <begin position="112"/>
        <end position="125"/>
    </location>
</feature>
<dbReference type="Gene3D" id="1.10.150.20">
    <property type="entry name" value="5' to 3' exonuclease, C-terminal subdomain"/>
    <property type="match status" value="1"/>
</dbReference>
<feature type="region of interest" description="Disordered" evidence="1">
    <location>
        <begin position="110"/>
        <end position="134"/>
    </location>
</feature>
<feature type="region of interest" description="Disordered" evidence="1">
    <location>
        <begin position="70"/>
        <end position="90"/>
    </location>
</feature>
<dbReference type="GO" id="GO:0003887">
    <property type="term" value="F:DNA-directed DNA polymerase activity"/>
    <property type="evidence" value="ECO:0007669"/>
    <property type="project" value="InterPro"/>
</dbReference>
<dbReference type="InterPro" id="IPR043502">
    <property type="entry name" value="DNA/RNA_pol_sf"/>
</dbReference>
<dbReference type="GO" id="GO:0006302">
    <property type="term" value="P:double-strand break repair"/>
    <property type="evidence" value="ECO:0007669"/>
    <property type="project" value="TreeGrafter"/>
</dbReference>
<keyword evidence="4" id="KW-1185">Reference proteome</keyword>